<reference evidence="2 3" key="1">
    <citation type="journal article" date="2021" name="J. Hered.">
        <title>A chromosome-level genome assembly of the parasitoid wasp, Cotesia glomerata (Hymenoptera: Braconidae).</title>
        <authorList>
            <person name="Pinto B.J."/>
            <person name="Weis J.J."/>
            <person name="Gamble T."/>
            <person name="Ode P.J."/>
            <person name="Paul R."/>
            <person name="Zaspel J.M."/>
        </authorList>
    </citation>
    <scope>NUCLEOTIDE SEQUENCE [LARGE SCALE GENOMIC DNA]</scope>
    <source>
        <strain evidence="2">CgM1</strain>
    </source>
</reference>
<evidence type="ECO:0000256" key="1">
    <source>
        <dbReference type="SAM" id="MobiDB-lite"/>
    </source>
</evidence>
<feature type="region of interest" description="Disordered" evidence="1">
    <location>
        <begin position="1"/>
        <end position="22"/>
    </location>
</feature>
<dbReference type="AlphaFoldDB" id="A0AAV7IPC8"/>
<proteinExistence type="predicted"/>
<dbReference type="EMBL" id="JAHXZJ010001119">
    <property type="protein sequence ID" value="KAH0554465.1"/>
    <property type="molecule type" value="Genomic_DNA"/>
</dbReference>
<feature type="region of interest" description="Disordered" evidence="1">
    <location>
        <begin position="142"/>
        <end position="174"/>
    </location>
</feature>
<keyword evidence="3" id="KW-1185">Reference proteome</keyword>
<gene>
    <name evidence="2" type="ORF">KQX54_010860</name>
</gene>
<comment type="caution">
    <text evidence="2">The sequence shown here is derived from an EMBL/GenBank/DDBJ whole genome shotgun (WGS) entry which is preliminary data.</text>
</comment>
<dbReference type="InterPro" id="IPR012340">
    <property type="entry name" value="NA-bd_OB-fold"/>
</dbReference>
<protein>
    <submittedName>
        <fullName evidence="2">Uncharacterized protein</fullName>
    </submittedName>
</protein>
<accession>A0AAV7IPC8</accession>
<feature type="region of interest" description="Disordered" evidence="1">
    <location>
        <begin position="475"/>
        <end position="496"/>
    </location>
</feature>
<name>A0AAV7IPC8_COTGL</name>
<dbReference type="Gene3D" id="2.40.50.140">
    <property type="entry name" value="Nucleic acid-binding proteins"/>
    <property type="match status" value="1"/>
</dbReference>
<dbReference type="Proteomes" id="UP000826195">
    <property type="component" value="Unassembled WGS sequence"/>
</dbReference>
<organism evidence="2 3">
    <name type="scientific">Cotesia glomerata</name>
    <name type="common">Lepidopteran parasitic wasp</name>
    <name type="synonym">Apanteles glomeratus</name>
    <dbReference type="NCBI Taxonomy" id="32391"/>
    <lineage>
        <taxon>Eukaryota</taxon>
        <taxon>Metazoa</taxon>
        <taxon>Ecdysozoa</taxon>
        <taxon>Arthropoda</taxon>
        <taxon>Hexapoda</taxon>
        <taxon>Insecta</taxon>
        <taxon>Pterygota</taxon>
        <taxon>Neoptera</taxon>
        <taxon>Endopterygota</taxon>
        <taxon>Hymenoptera</taxon>
        <taxon>Apocrita</taxon>
        <taxon>Ichneumonoidea</taxon>
        <taxon>Braconidae</taxon>
        <taxon>Microgastrinae</taxon>
        <taxon>Cotesia</taxon>
    </lineage>
</organism>
<evidence type="ECO:0000313" key="3">
    <source>
        <dbReference type="Proteomes" id="UP000826195"/>
    </source>
</evidence>
<sequence length="621" mass="71573">MESSVKDQQQKPQNESNLHPPVMQETIELTTNVIEKLNKNVEKKAKVEWVVKILRADFLQDRFFCIVQDGGENLFKCIIPLSLTQKFESGIMSPGRCIKIKDYGVLRYACSSFKEKYTGTKNFIFVMGVVDFDIAKPTLKKVEENPPLPSTSKENPPLPSTSGGKPPLASTFHKKPAPLPVSGSAVPQNNTQPGRNVISVQKTNPSLQDRPKIVPMPPLQDIVKLHSIRTIATQMTKFLYGTLKFFPDSIRSNNALYMVISDDNRSMVCWVYGWIKNLFRKKMKDGLKIRVKNFTVRGVTIRINRFPQYNLEMVLNSTTDFHVYDGDKPVIVHLFDESILFKLDPNVKVITHRYRTLMDILNSHTTKSINFIGVIVDQTCVIQTTSVTVRRITVQDESGTVEVALWRRDGENFSIPIGQIIIGHNFYVDRKFRVNFTPCSSGHTLTVAPKSLDESRLRQWMTSLYSSTKRPIYFGEQEDSDEEKPEKKPVQPIKRVQPIKPVQSIKSIQPIKSKKQKRNLEKERKRQLKIKRRRILKEKEEEYFRECEMDEIKERIAVGEELGYLQEVKKKMERMANRYVQTDGLFDLGAKKDFKTWALPPEVIPAEELPRIVEKNKIKKI</sequence>
<evidence type="ECO:0000313" key="2">
    <source>
        <dbReference type="EMBL" id="KAH0554465.1"/>
    </source>
</evidence>
<dbReference type="SUPFAM" id="SSF50249">
    <property type="entry name" value="Nucleic acid-binding proteins"/>
    <property type="match status" value="1"/>
</dbReference>